<dbReference type="GO" id="GO:0016491">
    <property type="term" value="F:oxidoreductase activity"/>
    <property type="evidence" value="ECO:0007669"/>
    <property type="project" value="InterPro"/>
</dbReference>
<dbReference type="AlphaFoldDB" id="A0A1N7DL52"/>
<dbReference type="PRINTS" id="PR00411">
    <property type="entry name" value="PNDRDTASEI"/>
</dbReference>
<gene>
    <name evidence="2" type="ORF">SAMN05445060_0728</name>
</gene>
<accession>A0A1N7DL52</accession>
<dbReference type="Gene3D" id="3.50.50.60">
    <property type="entry name" value="FAD/NAD(P)-binding domain"/>
    <property type="match status" value="2"/>
</dbReference>
<reference evidence="2 3" key="1">
    <citation type="submission" date="2017-01" db="EMBL/GenBank/DDBJ databases">
        <authorList>
            <person name="Mah S.A."/>
            <person name="Swanson W.J."/>
            <person name="Moy G.W."/>
            <person name="Vacquier V.D."/>
        </authorList>
    </citation>
    <scope>NUCLEOTIDE SEQUENCE [LARGE SCALE GENOMIC DNA]</scope>
    <source>
        <strain evidence="2 3">CPCC 203464</strain>
    </source>
</reference>
<dbReference type="OrthoDB" id="5168853at2"/>
<dbReference type="STRING" id="1344003.SAMN05445060_0728"/>
<dbReference type="PANTHER" id="PTHR42877:SF4">
    <property type="entry name" value="FAD_NAD(P)-BINDING DOMAIN-CONTAINING PROTEIN-RELATED"/>
    <property type="match status" value="1"/>
</dbReference>
<dbReference type="EMBL" id="FTNT01000002">
    <property type="protein sequence ID" value="SIR76593.1"/>
    <property type="molecule type" value="Genomic_DNA"/>
</dbReference>
<dbReference type="InterPro" id="IPR036188">
    <property type="entry name" value="FAD/NAD-bd_sf"/>
</dbReference>
<organism evidence="2 3">
    <name type="scientific">Williamsia sterculiae</name>
    <dbReference type="NCBI Taxonomy" id="1344003"/>
    <lineage>
        <taxon>Bacteria</taxon>
        <taxon>Bacillati</taxon>
        <taxon>Actinomycetota</taxon>
        <taxon>Actinomycetes</taxon>
        <taxon>Mycobacteriales</taxon>
        <taxon>Nocardiaceae</taxon>
        <taxon>Williamsia</taxon>
    </lineage>
</organism>
<dbReference type="InterPro" id="IPR023753">
    <property type="entry name" value="FAD/NAD-binding_dom"/>
</dbReference>
<dbReference type="InterPro" id="IPR051209">
    <property type="entry name" value="FAD-bind_Monooxygenase_sf"/>
</dbReference>
<dbReference type="Proteomes" id="UP000186218">
    <property type="component" value="Unassembled WGS sequence"/>
</dbReference>
<keyword evidence="3" id="KW-1185">Reference proteome</keyword>
<name>A0A1N7DL52_9NOCA</name>
<evidence type="ECO:0000313" key="3">
    <source>
        <dbReference type="Proteomes" id="UP000186218"/>
    </source>
</evidence>
<evidence type="ECO:0000313" key="2">
    <source>
        <dbReference type="EMBL" id="SIR76593.1"/>
    </source>
</evidence>
<evidence type="ECO:0000259" key="1">
    <source>
        <dbReference type="Pfam" id="PF07992"/>
    </source>
</evidence>
<protein>
    <submittedName>
        <fullName evidence="2">Predicted flavoprotein CzcO associated with the cation diffusion facilitator CzcD</fullName>
    </submittedName>
</protein>
<proteinExistence type="predicted"/>
<dbReference type="Pfam" id="PF07992">
    <property type="entry name" value="Pyr_redox_2"/>
    <property type="match status" value="1"/>
</dbReference>
<dbReference type="SUPFAM" id="SSF51905">
    <property type="entry name" value="FAD/NAD(P)-binding domain"/>
    <property type="match status" value="2"/>
</dbReference>
<dbReference type="RefSeq" id="WP_076476672.1">
    <property type="nucleotide sequence ID" value="NZ_FTNT01000002.1"/>
</dbReference>
<sequence>MEDENRVGGTTALPEAVDILVVGAGFGGLAAVHRLRREHPGLSLHVIDRGPTAGGVWRDNTYPGCACDVPTALYSLSFADNPGWSHSYGRQPEIRDYLEGVAGAIGGPTTYDCALTGARWDPGRSVWVVRTDHGSVECRFLVLATGTLSTPELPDVPGLDRFRGHVFHSASWDHDRDLTGRRVAAIGTGASAIQFVPEIVDRVAHLTVFQRTPAWVIPRVDRVISASERRLYRRIPFAHKLMRALIYAYREVYVVLMALRPGLLPIAAAMGRLHLRRQVRDPGLRRRLTPTFTIGCKRMLLSNAWFPALQRPNVELVGGLRELTESGAVDDDGTEHEVDTVIFGTGFTPTEPPVARLVVGRDGRTLAARWDGSPSAYRGVSVSGFPNMFLMYGPNTNLGHSSIVLMLEAQAGYLSRMLDHLHCHGYGEADVRIAAEKRYRDEVDTRLRGTVWNIGGCSSWYIDSAGRNSVMWPTFTWRYKQMMGEFNPAAYDFDSAPDVDRPAHDRLERTG</sequence>
<feature type="domain" description="FAD/NAD(P)-binding" evidence="1">
    <location>
        <begin position="18"/>
        <end position="227"/>
    </location>
</feature>
<dbReference type="PANTHER" id="PTHR42877">
    <property type="entry name" value="L-ORNITHINE N(5)-MONOOXYGENASE-RELATED"/>
    <property type="match status" value="1"/>
</dbReference>